<evidence type="ECO:0000313" key="2">
    <source>
        <dbReference type="WBParaSite" id="PS1159_v2.g9432.t1"/>
    </source>
</evidence>
<dbReference type="Proteomes" id="UP000887580">
    <property type="component" value="Unplaced"/>
</dbReference>
<proteinExistence type="predicted"/>
<dbReference type="WBParaSite" id="PS1159_v2.g9432.t1">
    <property type="protein sequence ID" value="PS1159_v2.g9432.t1"/>
    <property type="gene ID" value="PS1159_v2.g9432"/>
</dbReference>
<sequence>MYFEYRDFSENPQNGTSTVFYARFREENVYEEFKKLFNEIAAGNHVTSGIPSTNAGESTSSITTSNPPKPTATVPKLPYIGDSNNPSVDVDEGEDNYDEDYDEDYGEENYDEETEVLLETDCKLTLGEAYKSPLSKNKNEEIHENVKLVVSVADEGVYKVEFDNGKDDPIFPHFIQNNTNYKKDGKNITFIARDHNAVRKSVKCEFKDAATAQKAFETLQECLESTDFQGDDDN</sequence>
<evidence type="ECO:0000313" key="1">
    <source>
        <dbReference type="Proteomes" id="UP000887580"/>
    </source>
</evidence>
<protein>
    <submittedName>
        <fullName evidence="2">Uncharacterized protein</fullName>
    </submittedName>
</protein>
<reference evidence="2" key="1">
    <citation type="submission" date="2022-11" db="UniProtKB">
        <authorList>
            <consortium name="WormBaseParasite"/>
        </authorList>
    </citation>
    <scope>IDENTIFICATION</scope>
</reference>
<organism evidence="1 2">
    <name type="scientific">Panagrolaimus sp. PS1159</name>
    <dbReference type="NCBI Taxonomy" id="55785"/>
    <lineage>
        <taxon>Eukaryota</taxon>
        <taxon>Metazoa</taxon>
        <taxon>Ecdysozoa</taxon>
        <taxon>Nematoda</taxon>
        <taxon>Chromadorea</taxon>
        <taxon>Rhabditida</taxon>
        <taxon>Tylenchina</taxon>
        <taxon>Panagrolaimomorpha</taxon>
        <taxon>Panagrolaimoidea</taxon>
        <taxon>Panagrolaimidae</taxon>
        <taxon>Panagrolaimus</taxon>
    </lineage>
</organism>
<accession>A0AC35GWH5</accession>
<name>A0AC35GWH5_9BILA</name>